<keyword evidence="3" id="KW-1185">Reference proteome</keyword>
<feature type="compositionally biased region" description="Polar residues" evidence="1">
    <location>
        <begin position="75"/>
        <end position="97"/>
    </location>
</feature>
<proteinExistence type="predicted"/>
<dbReference type="Proteomes" id="UP000249056">
    <property type="component" value="Unassembled WGS sequence"/>
</dbReference>
<gene>
    <name evidence="2" type="ORF">DID88_004912</name>
</gene>
<name>A0A395IQJ3_9HELO</name>
<feature type="region of interest" description="Disordered" evidence="1">
    <location>
        <begin position="52"/>
        <end position="178"/>
    </location>
</feature>
<evidence type="ECO:0000256" key="1">
    <source>
        <dbReference type="SAM" id="MobiDB-lite"/>
    </source>
</evidence>
<accession>A0A395IQJ3</accession>
<dbReference type="EMBL" id="QKRW01000025">
    <property type="protein sequence ID" value="RAL62346.1"/>
    <property type="molecule type" value="Genomic_DNA"/>
</dbReference>
<feature type="compositionally biased region" description="Low complexity" evidence="1">
    <location>
        <begin position="57"/>
        <end position="74"/>
    </location>
</feature>
<protein>
    <submittedName>
        <fullName evidence="2">Uncharacterized protein</fullName>
    </submittedName>
</protein>
<comment type="caution">
    <text evidence="2">The sequence shown here is derived from an EMBL/GenBank/DDBJ whole genome shotgun (WGS) entry which is preliminary data.</text>
</comment>
<dbReference type="AlphaFoldDB" id="A0A395IQJ3"/>
<organism evidence="2 3">
    <name type="scientific">Monilinia fructigena</name>
    <dbReference type="NCBI Taxonomy" id="38457"/>
    <lineage>
        <taxon>Eukaryota</taxon>
        <taxon>Fungi</taxon>
        <taxon>Dikarya</taxon>
        <taxon>Ascomycota</taxon>
        <taxon>Pezizomycotina</taxon>
        <taxon>Leotiomycetes</taxon>
        <taxon>Helotiales</taxon>
        <taxon>Sclerotiniaceae</taxon>
        <taxon>Monilinia</taxon>
    </lineage>
</organism>
<feature type="compositionally biased region" description="Polar residues" evidence="1">
    <location>
        <begin position="113"/>
        <end position="123"/>
    </location>
</feature>
<sequence length="233" mass="25219">MFGFGTAKEEKIDEKIVEDKGGVVAPLEEVKEIRVQVAPEMSKIERLMAERKAAAIQSRSNSPQNNQSVQPSQPLESVQPQERLQGSLSAQSSQPTESIRPKEPPVEPVQATDPAQPSRSLESQEPPKSIESTATEYFPQQIPEKSKPKSSDISASARSSFNKAKSSTKRGSTRSKTNASISALDDLMANFGADFTSVPITPKSVENEKAVEKPALEKIKESTKTKGLDIGIG</sequence>
<dbReference type="OrthoDB" id="3562960at2759"/>
<reference evidence="2 3" key="1">
    <citation type="submission" date="2018-06" db="EMBL/GenBank/DDBJ databases">
        <title>Genome Sequence of the Brown Rot Fungal Pathogen Monilinia fructigena.</title>
        <authorList>
            <person name="Landi L."/>
            <person name="De Miccolis Angelini R.M."/>
            <person name="Pollastro S."/>
            <person name="Abate D."/>
            <person name="Faretra F."/>
            <person name="Romanazzi G."/>
        </authorList>
    </citation>
    <scope>NUCLEOTIDE SEQUENCE [LARGE SCALE GENOMIC DNA]</scope>
    <source>
        <strain evidence="2 3">Mfrg269</strain>
    </source>
</reference>
<evidence type="ECO:0000313" key="3">
    <source>
        <dbReference type="Proteomes" id="UP000249056"/>
    </source>
</evidence>
<evidence type="ECO:0000313" key="2">
    <source>
        <dbReference type="EMBL" id="RAL62346.1"/>
    </source>
</evidence>
<feature type="compositionally biased region" description="Low complexity" evidence="1">
    <location>
        <begin position="151"/>
        <end position="165"/>
    </location>
</feature>